<evidence type="ECO:0000256" key="5">
    <source>
        <dbReference type="ARBA" id="ARBA00022679"/>
    </source>
</evidence>
<comment type="catalytic activity">
    <reaction evidence="12">
        <text>L-threonyl-[protein] + ATP = O-phospho-L-threonyl-[protein] + ADP + H(+)</text>
        <dbReference type="Rhea" id="RHEA:46608"/>
        <dbReference type="Rhea" id="RHEA-COMP:11060"/>
        <dbReference type="Rhea" id="RHEA-COMP:11605"/>
        <dbReference type="ChEBI" id="CHEBI:15378"/>
        <dbReference type="ChEBI" id="CHEBI:30013"/>
        <dbReference type="ChEBI" id="CHEBI:30616"/>
        <dbReference type="ChEBI" id="CHEBI:61977"/>
        <dbReference type="ChEBI" id="CHEBI:456216"/>
        <dbReference type="EC" id="2.7.11.1"/>
    </reaction>
</comment>
<dbReference type="OrthoDB" id="4062651at2759"/>
<evidence type="ECO:0000256" key="10">
    <source>
        <dbReference type="ARBA" id="ARBA00022989"/>
    </source>
</evidence>
<evidence type="ECO:0000256" key="13">
    <source>
        <dbReference type="ARBA" id="ARBA00048679"/>
    </source>
</evidence>
<dbReference type="OMA" id="SIACKHH"/>
<evidence type="ECO:0000256" key="4">
    <source>
        <dbReference type="ARBA" id="ARBA00022553"/>
    </source>
</evidence>
<accession>A0A0L9VJC9</accession>
<dbReference type="InterPro" id="IPR001245">
    <property type="entry name" value="Ser-Thr/Tyr_kinase_cat_dom"/>
</dbReference>
<dbReference type="PROSITE" id="PS50011">
    <property type="entry name" value="PROTEIN_KINASE_DOM"/>
    <property type="match status" value="1"/>
</dbReference>
<dbReference type="Gene3D" id="3.30.200.20">
    <property type="entry name" value="Phosphorylase Kinase, domain 1"/>
    <property type="match status" value="1"/>
</dbReference>
<dbReference type="Gramene" id="KOM55155">
    <property type="protein sequence ID" value="KOM55155"/>
    <property type="gene ID" value="LR48_Vigan10g104700"/>
</dbReference>
<evidence type="ECO:0000256" key="15">
    <source>
        <dbReference type="SAM" id="Phobius"/>
    </source>
</evidence>
<dbReference type="KEGG" id="var:108344180"/>
<evidence type="ECO:0000256" key="11">
    <source>
        <dbReference type="ARBA" id="ARBA00023136"/>
    </source>
</evidence>
<dbReference type="InterPro" id="IPR052232">
    <property type="entry name" value="RLK_Ser/Thr-Kinase"/>
</dbReference>
<dbReference type="GO" id="GO:0016020">
    <property type="term" value="C:membrane"/>
    <property type="evidence" value="ECO:0007669"/>
    <property type="project" value="UniProtKB-SubCell"/>
</dbReference>
<evidence type="ECO:0000256" key="2">
    <source>
        <dbReference type="ARBA" id="ARBA00012513"/>
    </source>
</evidence>
<keyword evidence="8" id="KW-0418">Kinase</keyword>
<keyword evidence="3" id="KW-0723">Serine/threonine-protein kinase</keyword>
<keyword evidence="6 15" id="KW-0812">Transmembrane</keyword>
<organism evidence="17 18">
    <name type="scientific">Phaseolus angularis</name>
    <name type="common">Azuki bean</name>
    <name type="synonym">Vigna angularis</name>
    <dbReference type="NCBI Taxonomy" id="3914"/>
    <lineage>
        <taxon>Eukaryota</taxon>
        <taxon>Viridiplantae</taxon>
        <taxon>Streptophyta</taxon>
        <taxon>Embryophyta</taxon>
        <taxon>Tracheophyta</taxon>
        <taxon>Spermatophyta</taxon>
        <taxon>Magnoliopsida</taxon>
        <taxon>eudicotyledons</taxon>
        <taxon>Gunneridae</taxon>
        <taxon>Pentapetalae</taxon>
        <taxon>rosids</taxon>
        <taxon>fabids</taxon>
        <taxon>Fabales</taxon>
        <taxon>Fabaceae</taxon>
        <taxon>Papilionoideae</taxon>
        <taxon>50 kb inversion clade</taxon>
        <taxon>NPAAA clade</taxon>
        <taxon>indigoferoid/millettioid clade</taxon>
        <taxon>Phaseoleae</taxon>
        <taxon>Vigna</taxon>
    </lineage>
</organism>
<evidence type="ECO:0000313" key="17">
    <source>
        <dbReference type="EMBL" id="KOM55155.1"/>
    </source>
</evidence>
<keyword evidence="7 14" id="KW-0547">Nucleotide-binding</keyword>
<keyword evidence="9 14" id="KW-0067">ATP-binding</keyword>
<evidence type="ECO:0000256" key="14">
    <source>
        <dbReference type="PROSITE-ProRule" id="PRU10141"/>
    </source>
</evidence>
<feature type="domain" description="Protein kinase" evidence="16">
    <location>
        <begin position="154"/>
        <end position="430"/>
    </location>
</feature>
<evidence type="ECO:0000313" key="18">
    <source>
        <dbReference type="Proteomes" id="UP000053144"/>
    </source>
</evidence>
<evidence type="ECO:0000256" key="6">
    <source>
        <dbReference type="ARBA" id="ARBA00022692"/>
    </source>
</evidence>
<dbReference type="AlphaFoldDB" id="A0A0L9VJC9"/>
<evidence type="ECO:0000256" key="3">
    <source>
        <dbReference type="ARBA" id="ARBA00022527"/>
    </source>
</evidence>
<dbReference type="GO" id="GO:0005524">
    <property type="term" value="F:ATP binding"/>
    <property type="evidence" value="ECO:0007669"/>
    <property type="project" value="UniProtKB-UniRule"/>
</dbReference>
<dbReference type="Gene3D" id="1.10.510.10">
    <property type="entry name" value="Transferase(Phosphotransferase) domain 1"/>
    <property type="match status" value="1"/>
</dbReference>
<feature type="transmembrane region" description="Helical" evidence="15">
    <location>
        <begin position="12"/>
        <end position="41"/>
    </location>
</feature>
<keyword evidence="4" id="KW-0597">Phosphoprotein</keyword>
<dbReference type="PROSITE" id="PS00107">
    <property type="entry name" value="PROTEIN_KINASE_ATP"/>
    <property type="match status" value="1"/>
</dbReference>
<dbReference type="Pfam" id="PF07714">
    <property type="entry name" value="PK_Tyr_Ser-Thr"/>
    <property type="match status" value="1"/>
</dbReference>
<dbReference type="GO" id="GO:0004674">
    <property type="term" value="F:protein serine/threonine kinase activity"/>
    <property type="evidence" value="ECO:0007669"/>
    <property type="project" value="UniProtKB-KW"/>
</dbReference>
<evidence type="ECO:0000256" key="9">
    <source>
        <dbReference type="ARBA" id="ARBA00022840"/>
    </source>
</evidence>
<keyword evidence="5" id="KW-0808">Transferase</keyword>
<dbReference type="PANTHER" id="PTHR47984:SF15">
    <property type="entry name" value="PROTEIN KINASE DOMAIN-CONTAINING PROTEIN"/>
    <property type="match status" value="1"/>
</dbReference>
<name>A0A0L9VJC9_PHAAN</name>
<evidence type="ECO:0000256" key="12">
    <source>
        <dbReference type="ARBA" id="ARBA00047899"/>
    </source>
</evidence>
<reference evidence="18" key="1">
    <citation type="journal article" date="2015" name="Proc. Natl. Acad. Sci. U.S.A.">
        <title>Genome sequencing of adzuki bean (Vigna angularis) provides insight into high starch and low fat accumulation and domestication.</title>
        <authorList>
            <person name="Yang K."/>
            <person name="Tian Z."/>
            <person name="Chen C."/>
            <person name="Luo L."/>
            <person name="Zhao B."/>
            <person name="Wang Z."/>
            <person name="Yu L."/>
            <person name="Li Y."/>
            <person name="Sun Y."/>
            <person name="Li W."/>
            <person name="Chen Y."/>
            <person name="Li Y."/>
            <person name="Zhang Y."/>
            <person name="Ai D."/>
            <person name="Zhao J."/>
            <person name="Shang C."/>
            <person name="Ma Y."/>
            <person name="Wu B."/>
            <person name="Wang M."/>
            <person name="Gao L."/>
            <person name="Sun D."/>
            <person name="Zhang P."/>
            <person name="Guo F."/>
            <person name="Wang W."/>
            <person name="Li Y."/>
            <person name="Wang J."/>
            <person name="Varshney R.K."/>
            <person name="Wang J."/>
            <person name="Ling H.Q."/>
            <person name="Wan P."/>
        </authorList>
    </citation>
    <scope>NUCLEOTIDE SEQUENCE</scope>
    <source>
        <strain evidence="18">cv. Jingnong 6</strain>
    </source>
</reference>
<keyword evidence="11 15" id="KW-0472">Membrane</keyword>
<dbReference type="InterPro" id="IPR017441">
    <property type="entry name" value="Protein_kinase_ATP_BS"/>
</dbReference>
<comment type="subcellular location">
    <subcellularLocation>
        <location evidence="1">Membrane</location>
        <topology evidence="1">Single-pass membrane protein</topology>
    </subcellularLocation>
</comment>
<evidence type="ECO:0000256" key="7">
    <source>
        <dbReference type="ARBA" id="ARBA00022741"/>
    </source>
</evidence>
<feature type="binding site" evidence="14">
    <location>
        <position position="187"/>
    </location>
    <ligand>
        <name>ATP</name>
        <dbReference type="ChEBI" id="CHEBI:30616"/>
    </ligand>
</feature>
<dbReference type="PANTHER" id="PTHR47984">
    <property type="entry name" value="OS01G0323000 PROTEIN"/>
    <property type="match status" value="1"/>
</dbReference>
<dbReference type="InterPro" id="IPR011009">
    <property type="entry name" value="Kinase-like_dom_sf"/>
</dbReference>
<dbReference type="FunFam" id="1.10.510.10:FF:000035">
    <property type="entry name" value="Putative receptor-like serine/threonine-protein kinase"/>
    <property type="match status" value="1"/>
</dbReference>
<sequence length="458" mass="51539">MKVSLSTPFTGIPLWVLIVAVSISAFIVVTCIILCFCFVYYPRKKPYKPRFSLPKSIACKHHNDDFSSSSLDKRLLSASGNVSEHSMNFQKLSSGYYNHELFIPGQFYPMGYDSSNDRYLEGLGSKGKLCCTVNDKSKGWNFSLKEIEDATNGFSKENELGSGDNGIVYLGLLPSNRQVLVKRLVCKSHQPEEIFASQMEAIGLARHNNLVKLLGYCAEDAYRMSVSEYVEHESLHHWLHEFPAQISPLTWDIRKNIIHGVAKGLAYLHDEVKPKILHGSLKTSNILLDHKWNPKISDFGLVEVLSSKRSHIILEVEALGSSYEAPDCHASSNLTEGNDIYDFGLLIMEIVSGKFPSYHGHTQTNIVDWFKSMISNGKMENAIDSKLLKMPSSKALKQVALVALRCVDPDVNPRLKMRDVVCMLETNILLFEERQIAMKTLEANHCTENQKKIGDTKM</sequence>
<dbReference type="EMBL" id="CM003380">
    <property type="protein sequence ID" value="KOM55155.1"/>
    <property type="molecule type" value="Genomic_DNA"/>
</dbReference>
<dbReference type="SUPFAM" id="SSF56112">
    <property type="entry name" value="Protein kinase-like (PK-like)"/>
    <property type="match status" value="1"/>
</dbReference>
<evidence type="ECO:0000259" key="16">
    <source>
        <dbReference type="PROSITE" id="PS50011"/>
    </source>
</evidence>
<evidence type="ECO:0000256" key="1">
    <source>
        <dbReference type="ARBA" id="ARBA00004167"/>
    </source>
</evidence>
<gene>
    <name evidence="17" type="ORF">LR48_Vigan10g104700</name>
</gene>
<proteinExistence type="predicted"/>
<keyword evidence="10 15" id="KW-1133">Transmembrane helix</keyword>
<dbReference type="EC" id="2.7.11.1" evidence="2"/>
<dbReference type="InterPro" id="IPR000719">
    <property type="entry name" value="Prot_kinase_dom"/>
</dbReference>
<dbReference type="Proteomes" id="UP000053144">
    <property type="component" value="Chromosome 10"/>
</dbReference>
<evidence type="ECO:0000256" key="8">
    <source>
        <dbReference type="ARBA" id="ARBA00022777"/>
    </source>
</evidence>
<comment type="catalytic activity">
    <reaction evidence="13">
        <text>L-seryl-[protein] + ATP = O-phospho-L-seryl-[protein] + ADP + H(+)</text>
        <dbReference type="Rhea" id="RHEA:17989"/>
        <dbReference type="Rhea" id="RHEA-COMP:9863"/>
        <dbReference type="Rhea" id="RHEA-COMP:11604"/>
        <dbReference type="ChEBI" id="CHEBI:15378"/>
        <dbReference type="ChEBI" id="CHEBI:29999"/>
        <dbReference type="ChEBI" id="CHEBI:30616"/>
        <dbReference type="ChEBI" id="CHEBI:83421"/>
        <dbReference type="ChEBI" id="CHEBI:456216"/>
        <dbReference type="EC" id="2.7.11.1"/>
    </reaction>
</comment>
<protein>
    <recommendedName>
        <fullName evidence="2">non-specific serine/threonine protein kinase</fullName>
        <ecNumber evidence="2">2.7.11.1</ecNumber>
    </recommendedName>
</protein>